<evidence type="ECO:0000313" key="12">
    <source>
        <dbReference type="Proteomes" id="UP001177003"/>
    </source>
</evidence>
<keyword evidence="5" id="KW-0965">Cell junction</keyword>
<dbReference type="AlphaFoldDB" id="A0AA36DZF8"/>
<dbReference type="Gene3D" id="3.30.200.20">
    <property type="entry name" value="Phosphorylase Kinase, domain 1"/>
    <property type="match status" value="1"/>
</dbReference>
<dbReference type="GO" id="GO:0009506">
    <property type="term" value="C:plasmodesma"/>
    <property type="evidence" value="ECO:0007669"/>
    <property type="project" value="UniProtKB-SubCell"/>
</dbReference>
<evidence type="ECO:0000259" key="10">
    <source>
        <dbReference type="PROSITE" id="PS51473"/>
    </source>
</evidence>
<comment type="subcellular location">
    <subcellularLocation>
        <location evidence="7">Cell junction</location>
        <location evidence="7">Plasmodesma</location>
    </subcellularLocation>
    <subcellularLocation>
        <location evidence="1">Cell membrane</location>
        <topology evidence="1">Single-pass type I membrane protein</topology>
    </subcellularLocation>
</comment>
<keyword evidence="9" id="KW-0812">Transmembrane</keyword>
<evidence type="ECO:0000256" key="6">
    <source>
        <dbReference type="ARBA" id="ARBA00023157"/>
    </source>
</evidence>
<evidence type="ECO:0000256" key="9">
    <source>
        <dbReference type="SAM" id="Phobius"/>
    </source>
</evidence>
<keyword evidence="6" id="KW-1015">Disulfide bond</keyword>
<dbReference type="PANTHER" id="PTHR32080">
    <property type="entry name" value="ANTIFUNGAL PROTEIN GINKBILOBIN-2-LIKE"/>
    <property type="match status" value="1"/>
</dbReference>
<dbReference type="Proteomes" id="UP001177003">
    <property type="component" value="Chromosome 3"/>
</dbReference>
<keyword evidence="9" id="KW-0472">Membrane</keyword>
<dbReference type="InterPro" id="IPR038408">
    <property type="entry name" value="GNK2_sf"/>
</dbReference>
<comment type="similarity">
    <text evidence="8">Belongs to the cysteine-rich repeat secretory protein family. Plasmodesmata-located proteins (PDLD) subfamily.</text>
</comment>
<keyword evidence="4" id="KW-0677">Repeat</keyword>
<keyword evidence="9" id="KW-1133">Transmembrane helix</keyword>
<evidence type="ECO:0000256" key="3">
    <source>
        <dbReference type="ARBA" id="ARBA00022729"/>
    </source>
</evidence>
<dbReference type="PANTHER" id="PTHR32080:SF67">
    <property type="entry name" value="GNK2-LIKE DOMAIN-CONTAINING PROTEIN"/>
    <property type="match status" value="1"/>
</dbReference>
<evidence type="ECO:0000256" key="8">
    <source>
        <dbReference type="ARBA" id="ARBA00038393"/>
    </source>
</evidence>
<dbReference type="Gene3D" id="3.30.430.20">
    <property type="entry name" value="Gnk2 domain, C-X8-C-X2-C motif"/>
    <property type="match status" value="2"/>
</dbReference>
<evidence type="ECO:0000256" key="2">
    <source>
        <dbReference type="ARBA" id="ARBA00022581"/>
    </source>
</evidence>
<feature type="transmembrane region" description="Helical" evidence="9">
    <location>
        <begin position="187"/>
        <end position="207"/>
    </location>
</feature>
<keyword evidence="2" id="KW-0945">Host-virus interaction</keyword>
<accession>A0AA36DZF8</accession>
<evidence type="ECO:0000256" key="5">
    <source>
        <dbReference type="ARBA" id="ARBA00022949"/>
    </source>
</evidence>
<keyword evidence="12" id="KW-1185">Reference proteome</keyword>
<feature type="transmembrane region" description="Helical" evidence="9">
    <location>
        <begin position="295"/>
        <end position="319"/>
    </location>
</feature>
<reference evidence="11" key="1">
    <citation type="submission" date="2023-04" db="EMBL/GenBank/DDBJ databases">
        <authorList>
            <person name="Vijverberg K."/>
            <person name="Xiong W."/>
            <person name="Schranz E."/>
        </authorList>
    </citation>
    <scope>NUCLEOTIDE SEQUENCE</scope>
</reference>
<sequence>MAHLVTSQKIDRNNTMLRWYCSAYRALCRAHLSTAECLSSFDSAVSYLKVCRLGNGARVFYDDCDLRYENKNFYDDAIMRTSTIGICGNTTSSHPKEQKKTASGFLSDLRTVIPRIPSYFAASTRQITGTNQTVYAIAQCGPNITQSMCEECLEIRLRLLHNCLPSTSGKAIDDGCFMRIFKKFETLIGGVVGGIGFLLVILAFFFWRSQSKKSKHRREDNYSSGTTDLLQRTTVYTYNDLKTATNNFSNENIIGGGFNMLYKFPPERFRDDMSSAQLSRSNDFGQSWQNLWRRLVVGVGEFIATTFVVGIGVVTIAMYSRSDSADLMK</sequence>
<gene>
    <name evidence="11" type="ORF">LSALG_LOCUS16256</name>
</gene>
<dbReference type="EMBL" id="OX465079">
    <property type="protein sequence ID" value="CAI9276267.1"/>
    <property type="molecule type" value="Genomic_DNA"/>
</dbReference>
<dbReference type="Pfam" id="PF01657">
    <property type="entry name" value="Stress-antifung"/>
    <property type="match status" value="1"/>
</dbReference>
<proteinExistence type="inferred from homology"/>
<dbReference type="PROSITE" id="PS51473">
    <property type="entry name" value="GNK2"/>
    <property type="match status" value="2"/>
</dbReference>
<evidence type="ECO:0000256" key="4">
    <source>
        <dbReference type="ARBA" id="ARBA00022737"/>
    </source>
</evidence>
<evidence type="ECO:0000256" key="1">
    <source>
        <dbReference type="ARBA" id="ARBA00004251"/>
    </source>
</evidence>
<dbReference type="InterPro" id="IPR051378">
    <property type="entry name" value="Cell2Cell_Antifungal"/>
</dbReference>
<evidence type="ECO:0000313" key="11">
    <source>
        <dbReference type="EMBL" id="CAI9276267.1"/>
    </source>
</evidence>
<feature type="domain" description="Gnk2-homologous" evidence="10">
    <location>
        <begin position="1"/>
        <end position="73"/>
    </location>
</feature>
<name>A0AA36DZF8_LACSI</name>
<keyword evidence="3" id="KW-0732">Signal</keyword>
<dbReference type="GO" id="GO:0005886">
    <property type="term" value="C:plasma membrane"/>
    <property type="evidence" value="ECO:0007669"/>
    <property type="project" value="UniProtKB-SubCell"/>
</dbReference>
<dbReference type="InterPro" id="IPR002902">
    <property type="entry name" value="GNK2"/>
</dbReference>
<organism evidence="11 12">
    <name type="scientific">Lactuca saligna</name>
    <name type="common">Willowleaf lettuce</name>
    <dbReference type="NCBI Taxonomy" id="75948"/>
    <lineage>
        <taxon>Eukaryota</taxon>
        <taxon>Viridiplantae</taxon>
        <taxon>Streptophyta</taxon>
        <taxon>Embryophyta</taxon>
        <taxon>Tracheophyta</taxon>
        <taxon>Spermatophyta</taxon>
        <taxon>Magnoliopsida</taxon>
        <taxon>eudicotyledons</taxon>
        <taxon>Gunneridae</taxon>
        <taxon>Pentapetalae</taxon>
        <taxon>asterids</taxon>
        <taxon>campanulids</taxon>
        <taxon>Asterales</taxon>
        <taxon>Asteraceae</taxon>
        <taxon>Cichorioideae</taxon>
        <taxon>Cichorieae</taxon>
        <taxon>Lactucinae</taxon>
        <taxon>Lactuca</taxon>
    </lineage>
</organism>
<protein>
    <recommendedName>
        <fullName evidence="10">Gnk2-homologous domain-containing protein</fullName>
    </recommendedName>
</protein>
<evidence type="ECO:0000256" key="7">
    <source>
        <dbReference type="ARBA" id="ARBA00024184"/>
    </source>
</evidence>
<dbReference type="CDD" id="cd23509">
    <property type="entry name" value="Gnk2-like"/>
    <property type="match status" value="2"/>
</dbReference>
<feature type="domain" description="Gnk2-homologous" evidence="10">
    <location>
        <begin position="80"/>
        <end position="185"/>
    </location>
</feature>